<dbReference type="PROSITE" id="PS51257">
    <property type="entry name" value="PROKAR_LIPOPROTEIN"/>
    <property type="match status" value="1"/>
</dbReference>
<reference evidence="3" key="2">
    <citation type="submission" date="2020-09" db="EMBL/GenBank/DDBJ databases">
        <authorList>
            <person name="Sun Q."/>
            <person name="Ohkuma M."/>
        </authorList>
    </citation>
    <scope>NUCLEOTIDE SEQUENCE</scope>
    <source>
        <strain evidence="3">JCM 4784</strain>
    </source>
</reference>
<dbReference type="RefSeq" id="WP_190138514.1">
    <property type="nucleotide sequence ID" value="NZ_BNBT01000099.1"/>
</dbReference>
<accession>A0A918ZZ78</accession>
<evidence type="ECO:0000256" key="1">
    <source>
        <dbReference type="SAM" id="SignalP"/>
    </source>
</evidence>
<dbReference type="InterPro" id="IPR025164">
    <property type="entry name" value="Toastrack_DUF4097"/>
</dbReference>
<dbReference type="Proteomes" id="UP000608024">
    <property type="component" value="Unassembled WGS sequence"/>
</dbReference>
<reference evidence="3" key="1">
    <citation type="journal article" date="2014" name="Int. J. Syst. Evol. Microbiol.">
        <title>Complete genome sequence of Corynebacterium casei LMG S-19264T (=DSM 44701T), isolated from a smear-ripened cheese.</title>
        <authorList>
            <consortium name="US DOE Joint Genome Institute (JGI-PGF)"/>
            <person name="Walter F."/>
            <person name="Albersmeier A."/>
            <person name="Kalinowski J."/>
            <person name="Ruckert C."/>
        </authorList>
    </citation>
    <scope>NUCLEOTIDE SEQUENCE</scope>
    <source>
        <strain evidence="3">JCM 4784</strain>
    </source>
</reference>
<evidence type="ECO:0000313" key="4">
    <source>
        <dbReference type="Proteomes" id="UP000608024"/>
    </source>
</evidence>
<dbReference type="AlphaFoldDB" id="A0A918ZZ78"/>
<evidence type="ECO:0000259" key="2">
    <source>
        <dbReference type="Pfam" id="PF13349"/>
    </source>
</evidence>
<sequence length="219" mass="22186">MKRMHQNSAARARKFTAAALTVSAAALALTACDPTGEEKKTSSTSYEITEKATALEVTSKGGNITVATTDGTAVKVTETLRYTDGKPKTSHSATGGTVDLTDGGCDSGDCSVDYRLEIPRSLTVTAETAGGDVKGEGLAAEITAKSAGGDISLAFAARPERVLADTAGGNVEVKVPGGTYAVTAETAGGERKVGVTHDKSARNVITARSEGGDVTVTAT</sequence>
<feature type="domain" description="DUF4097" evidence="2">
    <location>
        <begin position="53"/>
        <end position="216"/>
    </location>
</feature>
<keyword evidence="1" id="KW-0732">Signal</keyword>
<protein>
    <recommendedName>
        <fullName evidence="2">DUF4097 domain-containing protein</fullName>
    </recommendedName>
</protein>
<feature type="signal peptide" evidence="1">
    <location>
        <begin position="1"/>
        <end position="28"/>
    </location>
</feature>
<dbReference type="EMBL" id="BNBT01000099">
    <property type="protein sequence ID" value="GHE77710.1"/>
    <property type="molecule type" value="Genomic_DNA"/>
</dbReference>
<dbReference type="Pfam" id="PF13349">
    <property type="entry name" value="DUF4097"/>
    <property type="match status" value="1"/>
</dbReference>
<keyword evidence="4" id="KW-1185">Reference proteome</keyword>
<name>A0A918ZZ78_9ACTN</name>
<gene>
    <name evidence="3" type="ORF">GCM10018785_52460</name>
</gene>
<feature type="chain" id="PRO_5037816935" description="DUF4097 domain-containing protein" evidence="1">
    <location>
        <begin position="29"/>
        <end position="219"/>
    </location>
</feature>
<evidence type="ECO:0000313" key="3">
    <source>
        <dbReference type="EMBL" id="GHE77710.1"/>
    </source>
</evidence>
<proteinExistence type="predicted"/>
<organism evidence="3 4">
    <name type="scientific">Streptomyces longispororuber</name>
    <dbReference type="NCBI Taxonomy" id="68230"/>
    <lineage>
        <taxon>Bacteria</taxon>
        <taxon>Bacillati</taxon>
        <taxon>Actinomycetota</taxon>
        <taxon>Actinomycetes</taxon>
        <taxon>Kitasatosporales</taxon>
        <taxon>Streptomycetaceae</taxon>
        <taxon>Streptomyces</taxon>
    </lineage>
</organism>
<comment type="caution">
    <text evidence="3">The sequence shown here is derived from an EMBL/GenBank/DDBJ whole genome shotgun (WGS) entry which is preliminary data.</text>
</comment>